<feature type="chain" id="PRO_5020929130" description="DUF1772 domain-containing protein" evidence="1">
    <location>
        <begin position="16"/>
        <end position="160"/>
    </location>
</feature>
<dbReference type="OrthoDB" id="5405107at2759"/>
<reference evidence="2 3" key="1">
    <citation type="submission" date="2018-06" db="EMBL/GenBank/DDBJ databases">
        <title>Complete Genomes of Monosporascus.</title>
        <authorList>
            <person name="Robinson A.J."/>
            <person name="Natvig D.O."/>
        </authorList>
    </citation>
    <scope>NUCLEOTIDE SEQUENCE [LARGE SCALE GENOMIC DNA]</scope>
    <source>
        <strain evidence="2 3">CBS 110550</strain>
    </source>
</reference>
<evidence type="ECO:0000256" key="1">
    <source>
        <dbReference type="SAM" id="SignalP"/>
    </source>
</evidence>
<feature type="signal peptide" evidence="1">
    <location>
        <begin position="1"/>
        <end position="15"/>
    </location>
</feature>
<dbReference type="EMBL" id="QJNU01000470">
    <property type="protein sequence ID" value="RYO98223.1"/>
    <property type="molecule type" value="Genomic_DNA"/>
</dbReference>
<protein>
    <recommendedName>
        <fullName evidence="4">DUF1772 domain-containing protein</fullName>
    </recommendedName>
</protein>
<keyword evidence="1" id="KW-0732">Signal</keyword>
<evidence type="ECO:0000313" key="2">
    <source>
        <dbReference type="EMBL" id="RYO98223.1"/>
    </source>
</evidence>
<dbReference type="AlphaFoldDB" id="A0A4Q4T609"/>
<dbReference type="Proteomes" id="UP000293360">
    <property type="component" value="Unassembled WGS sequence"/>
</dbReference>
<evidence type="ECO:0008006" key="4">
    <source>
        <dbReference type="Google" id="ProtNLM"/>
    </source>
</evidence>
<comment type="caution">
    <text evidence="2">The sequence shown here is derived from an EMBL/GenBank/DDBJ whole genome shotgun (WGS) entry which is preliminary data.</text>
</comment>
<organism evidence="2 3">
    <name type="scientific">Monosporascus ibericus</name>
    <dbReference type="NCBI Taxonomy" id="155417"/>
    <lineage>
        <taxon>Eukaryota</taxon>
        <taxon>Fungi</taxon>
        <taxon>Dikarya</taxon>
        <taxon>Ascomycota</taxon>
        <taxon>Pezizomycotina</taxon>
        <taxon>Sordariomycetes</taxon>
        <taxon>Xylariomycetidae</taxon>
        <taxon>Xylariales</taxon>
        <taxon>Xylariales incertae sedis</taxon>
        <taxon>Monosporascus</taxon>
    </lineage>
</organism>
<proteinExistence type="predicted"/>
<sequence>MILMQLIHLTQVALAGYGALHSYGAITNLRTYESTAEKAARYSNEAERQLHETRTTQGAGAAALAASLGAALHLLLNGSAFQGGLRAAVMMAVVAAARAHGRGFWGPPRGEGRTAGEKVPLPKMGRYNEAQSHTEEILKVLDWTTYSWIVAAMVGIFRGY</sequence>
<accession>A0A4Q4T609</accession>
<name>A0A4Q4T609_9PEZI</name>
<evidence type="ECO:0000313" key="3">
    <source>
        <dbReference type="Proteomes" id="UP000293360"/>
    </source>
</evidence>
<keyword evidence="3" id="KW-1185">Reference proteome</keyword>
<gene>
    <name evidence="2" type="ORF">DL764_007151</name>
</gene>